<evidence type="ECO:0000313" key="1">
    <source>
        <dbReference type="EMBL" id="KAI9900191.1"/>
    </source>
</evidence>
<proteinExistence type="predicted"/>
<dbReference type="EMBL" id="CM047943">
    <property type="protein sequence ID" value="KAI9900191.1"/>
    <property type="molecule type" value="Genomic_DNA"/>
</dbReference>
<protein>
    <submittedName>
        <fullName evidence="1">Uncharacterized protein</fullName>
    </submittedName>
</protein>
<organism evidence="1 2">
    <name type="scientific">Trichothecium roseum</name>
    <dbReference type="NCBI Taxonomy" id="47278"/>
    <lineage>
        <taxon>Eukaryota</taxon>
        <taxon>Fungi</taxon>
        <taxon>Dikarya</taxon>
        <taxon>Ascomycota</taxon>
        <taxon>Pezizomycotina</taxon>
        <taxon>Sordariomycetes</taxon>
        <taxon>Hypocreomycetidae</taxon>
        <taxon>Hypocreales</taxon>
        <taxon>Hypocreales incertae sedis</taxon>
        <taxon>Trichothecium</taxon>
    </lineage>
</organism>
<evidence type="ECO:0000313" key="2">
    <source>
        <dbReference type="Proteomes" id="UP001163324"/>
    </source>
</evidence>
<comment type="caution">
    <text evidence="1">The sequence shown here is derived from an EMBL/GenBank/DDBJ whole genome shotgun (WGS) entry which is preliminary data.</text>
</comment>
<reference evidence="1" key="1">
    <citation type="submission" date="2022-10" db="EMBL/GenBank/DDBJ databases">
        <title>Complete Genome of Trichothecium roseum strain YXFP-22015, a Plant Pathogen Isolated from Citrus.</title>
        <authorList>
            <person name="Wang Y."/>
            <person name="Zhu L."/>
        </authorList>
    </citation>
    <scope>NUCLEOTIDE SEQUENCE</scope>
    <source>
        <strain evidence="1">YXFP-22015</strain>
    </source>
</reference>
<accession>A0ACC0V220</accession>
<name>A0ACC0V220_9HYPO</name>
<gene>
    <name evidence="1" type="ORF">N3K66_004453</name>
</gene>
<keyword evidence="2" id="KW-1185">Reference proteome</keyword>
<sequence>MASASVSSQGSKRKRTGTDALAAQTSPRDVTGDDVEISRPNTRGSVSNNGKAGPNPKRQRADSAATSINPQKADSNEPSDSTEDSVDMEEERVGRSRAGTAGEEKMPPPPFELVHPVGFKTNAPPTDRAVRVYADGVFDMFHLGHMRQLEQAKKAFPNTTLVVGVTGDDETHLRKGLTVMSAKERSETVRHCKWVDEVIEDCPWIVTREFLEENRLDYVAHDDLPYGAAEGDDIYQPIKAAGKFLVTQRTEGVSTTGLITRIVRDYEKYLTRQFKRGTSRQELNVSWIKKNEMDLKRHVQELRENISHNWSSTGQELSRELRGFWPASRPQSPAPLAPINRDLARSPTGSLRSPGAGPANSKELMTGYALGLVGGVRSWMTKNRRNVADSSRPVSDDDSDESDGNGNGASSANGVSANHVHAPTPTRP</sequence>
<dbReference type="Proteomes" id="UP001163324">
    <property type="component" value="Chromosome 4"/>
</dbReference>